<dbReference type="OrthoDB" id="8557899at2"/>
<protein>
    <recommendedName>
        <fullName evidence="4">DUF2029 domain-containing protein</fullName>
    </recommendedName>
</protein>
<evidence type="ECO:0008006" key="4">
    <source>
        <dbReference type="Google" id="ProtNLM"/>
    </source>
</evidence>
<gene>
    <name evidence="2" type="ORF">E1N52_36275</name>
</gene>
<dbReference type="EMBL" id="SMOD01000046">
    <property type="protein sequence ID" value="TDG03100.1"/>
    <property type="molecule type" value="Genomic_DNA"/>
</dbReference>
<keyword evidence="1" id="KW-1133">Transmembrane helix</keyword>
<dbReference type="AlphaFoldDB" id="A0A4R5L590"/>
<dbReference type="RefSeq" id="WP_133188904.1">
    <property type="nucleotide sequence ID" value="NZ_SMOD01000046.1"/>
</dbReference>
<feature type="transmembrane region" description="Helical" evidence="1">
    <location>
        <begin position="242"/>
        <end position="260"/>
    </location>
</feature>
<feature type="transmembrane region" description="Helical" evidence="1">
    <location>
        <begin position="309"/>
        <end position="325"/>
    </location>
</feature>
<accession>A0A4R5L590</accession>
<organism evidence="2 3">
    <name type="scientific">Paraburkholderia guartelaensis</name>
    <dbReference type="NCBI Taxonomy" id="2546446"/>
    <lineage>
        <taxon>Bacteria</taxon>
        <taxon>Pseudomonadati</taxon>
        <taxon>Pseudomonadota</taxon>
        <taxon>Betaproteobacteria</taxon>
        <taxon>Burkholderiales</taxon>
        <taxon>Burkholderiaceae</taxon>
        <taxon>Paraburkholderia</taxon>
    </lineage>
</organism>
<reference evidence="2 3" key="1">
    <citation type="submission" date="2019-03" db="EMBL/GenBank/DDBJ databases">
        <title>Paraburkholderia sp. isolated from native Mimosa gymnas in Guartela State Park, Brazil.</title>
        <authorList>
            <person name="Paulitsch F."/>
            <person name="Hungria M."/>
            <person name="Delamuta J.R.M."/>
            <person name="Ribeiro R.A."/>
            <person name="Dall'Agnol R."/>
            <person name="Silva J.S.B."/>
        </authorList>
    </citation>
    <scope>NUCLEOTIDE SEQUENCE [LARGE SCALE GENOMIC DNA]</scope>
    <source>
        <strain evidence="2 3">CNPSo 3008</strain>
    </source>
</reference>
<sequence length="387" mass="43339">MANNIRKWVGVLTIAACCGWVLRVGLTQPDHSGFNWDVIGYVASMYKQDGLSGEPLRRAVFENVLKEVGESDLEKLTAGASRSQHGSSPAEQVPDATYRATVFNDPVSLEQQIPFYSIRVLYLQSIRIVDHFVHSYSSSSILVNAIYAALCVLIVALLLEHFRISQLYLPAIIYISKLTTIGRISSPDALACLLSLLALLLLVKRSRWVFVAIVALPLARTDFVILSLILCLFSFRLFPTRITLLSAALSVGLLVVDNHLNGNYGFLRVFNFTLFGVDPYPATMENSARLTDYVNAYISGAKRSHSQHLLVYMFSLVLFGMRFYRRNPLAEPDYIFIASMLFVSLHLILFPLYLERFFVFPVIVSLIFMINRMAEGAGLAAGRLRHA</sequence>
<comment type="caution">
    <text evidence="2">The sequence shown here is derived from an EMBL/GenBank/DDBJ whole genome shotgun (WGS) entry which is preliminary data.</text>
</comment>
<name>A0A4R5L590_9BURK</name>
<evidence type="ECO:0000313" key="3">
    <source>
        <dbReference type="Proteomes" id="UP000295606"/>
    </source>
</evidence>
<evidence type="ECO:0000256" key="1">
    <source>
        <dbReference type="SAM" id="Phobius"/>
    </source>
</evidence>
<feature type="transmembrane region" description="Helical" evidence="1">
    <location>
        <begin position="141"/>
        <end position="159"/>
    </location>
</feature>
<keyword evidence="1" id="KW-0472">Membrane</keyword>
<feature type="transmembrane region" description="Helical" evidence="1">
    <location>
        <begin position="208"/>
        <end position="235"/>
    </location>
</feature>
<keyword evidence="1" id="KW-0812">Transmembrane</keyword>
<feature type="transmembrane region" description="Helical" evidence="1">
    <location>
        <begin position="334"/>
        <end position="354"/>
    </location>
</feature>
<proteinExistence type="predicted"/>
<dbReference type="Proteomes" id="UP000295606">
    <property type="component" value="Unassembled WGS sequence"/>
</dbReference>
<feature type="transmembrane region" description="Helical" evidence="1">
    <location>
        <begin position="180"/>
        <end position="202"/>
    </location>
</feature>
<feature type="transmembrane region" description="Helical" evidence="1">
    <location>
        <begin position="360"/>
        <end position="381"/>
    </location>
</feature>
<evidence type="ECO:0000313" key="2">
    <source>
        <dbReference type="EMBL" id="TDG03100.1"/>
    </source>
</evidence>